<accession>A0A4Y2PNR0</accession>
<dbReference type="AlphaFoldDB" id="A0A4Y2PNR0"/>
<feature type="region of interest" description="Disordered" evidence="1">
    <location>
        <begin position="1"/>
        <end position="25"/>
    </location>
</feature>
<dbReference type="EMBL" id="BGPR01011740">
    <property type="protein sequence ID" value="GBN52722.1"/>
    <property type="molecule type" value="Genomic_DNA"/>
</dbReference>
<dbReference type="OrthoDB" id="6627400at2759"/>
<proteinExistence type="predicted"/>
<reference evidence="2 3" key="1">
    <citation type="journal article" date="2019" name="Sci. Rep.">
        <title>Orb-weaving spider Araneus ventricosus genome elucidates the spidroin gene catalogue.</title>
        <authorList>
            <person name="Kono N."/>
            <person name="Nakamura H."/>
            <person name="Ohtoshi R."/>
            <person name="Moran D.A.P."/>
            <person name="Shinohara A."/>
            <person name="Yoshida Y."/>
            <person name="Fujiwara M."/>
            <person name="Mori M."/>
            <person name="Tomita M."/>
            <person name="Arakawa K."/>
        </authorList>
    </citation>
    <scope>NUCLEOTIDE SEQUENCE [LARGE SCALE GENOMIC DNA]</scope>
</reference>
<evidence type="ECO:0000256" key="1">
    <source>
        <dbReference type="SAM" id="MobiDB-lite"/>
    </source>
</evidence>
<evidence type="ECO:0000313" key="2">
    <source>
        <dbReference type="EMBL" id="GBN52722.1"/>
    </source>
</evidence>
<gene>
    <name evidence="2" type="ORF">AVEN_109112_1</name>
</gene>
<dbReference type="Proteomes" id="UP000499080">
    <property type="component" value="Unassembled WGS sequence"/>
</dbReference>
<comment type="caution">
    <text evidence="2">The sequence shown here is derived from an EMBL/GenBank/DDBJ whole genome shotgun (WGS) entry which is preliminary data.</text>
</comment>
<feature type="compositionally biased region" description="Low complexity" evidence="1">
    <location>
        <begin position="1"/>
        <end position="13"/>
    </location>
</feature>
<evidence type="ECO:0000313" key="3">
    <source>
        <dbReference type="Proteomes" id="UP000499080"/>
    </source>
</evidence>
<keyword evidence="3" id="KW-1185">Reference proteome</keyword>
<sequence>MKRASSQSTSSATPAKKISTSNGIDGFTTDSIPQHHYHLGEDNYAVVSDFRDVINVHIRKYKTDDNWRILLTKKGVNFSPFVWESLSKEIWDNRETGRSTHDIVPRVSNKSVGWNRGEMMFVTGHGPFPSYLHRFHLRTHDNCSCGEKGDLIHCATKCRFTLSWHFQTPTVSLKLQWLKSILTNNLSRTRLRLLMRFVCDENNLILEDNN</sequence>
<dbReference type="SUPFAM" id="SSF54447">
    <property type="entry name" value="ssDNA-binding transcriptional regulator domain"/>
    <property type="match status" value="1"/>
</dbReference>
<dbReference type="GO" id="GO:0006355">
    <property type="term" value="P:regulation of DNA-templated transcription"/>
    <property type="evidence" value="ECO:0007669"/>
    <property type="project" value="InterPro"/>
</dbReference>
<name>A0A4Y2PNR0_ARAVE</name>
<dbReference type="GO" id="GO:0003677">
    <property type="term" value="F:DNA binding"/>
    <property type="evidence" value="ECO:0007669"/>
    <property type="project" value="InterPro"/>
</dbReference>
<organism evidence="2 3">
    <name type="scientific">Araneus ventricosus</name>
    <name type="common">Orbweaver spider</name>
    <name type="synonym">Epeira ventricosa</name>
    <dbReference type="NCBI Taxonomy" id="182803"/>
    <lineage>
        <taxon>Eukaryota</taxon>
        <taxon>Metazoa</taxon>
        <taxon>Ecdysozoa</taxon>
        <taxon>Arthropoda</taxon>
        <taxon>Chelicerata</taxon>
        <taxon>Arachnida</taxon>
        <taxon>Araneae</taxon>
        <taxon>Araneomorphae</taxon>
        <taxon>Entelegynae</taxon>
        <taxon>Araneoidea</taxon>
        <taxon>Araneidae</taxon>
        <taxon>Araneus</taxon>
    </lineage>
</organism>
<dbReference type="InterPro" id="IPR009044">
    <property type="entry name" value="ssDNA-bd_transcriptional_reg"/>
</dbReference>
<protein>
    <submittedName>
        <fullName evidence="2">Uncharacterized protein</fullName>
    </submittedName>
</protein>
<dbReference type="Gene3D" id="2.30.31.10">
    <property type="entry name" value="Transcriptional Coactivator Pc4, Chain A"/>
    <property type="match status" value="1"/>
</dbReference>